<evidence type="ECO:0000313" key="1">
    <source>
        <dbReference type="EMBL" id="PHU36011.1"/>
    </source>
</evidence>
<evidence type="ECO:0008006" key="3">
    <source>
        <dbReference type="Google" id="ProtNLM"/>
    </source>
</evidence>
<reference evidence="1 2" key="1">
    <citation type="submission" date="2017-10" db="EMBL/GenBank/DDBJ databases">
        <title>Resolving the taxonomy of Roseburia spp., Eubacterium rectale and Agathobacter spp. through phylogenomic analysis.</title>
        <authorList>
            <person name="Sheridan P.O."/>
            <person name="Walker A.W."/>
            <person name="Duncan S.H."/>
            <person name="Scott K.P."/>
            <person name="Toole P.W.O."/>
            <person name="Luis P."/>
            <person name="Flint H.J."/>
        </authorList>
    </citation>
    <scope>NUCLEOTIDE SEQUENCE [LARGE SCALE GENOMIC DNA]</scope>
    <source>
        <strain evidence="1 2">JK626</strain>
    </source>
</reference>
<sequence>MAESISFELTGLEELQEDLSKVITNYPDESKTALRQMANNFAKDVKSNGEPNYEDILSSKQWKKDIDVRAAQGGVSIDITNTHPLHHLLENGHEKWFMGKHIGGWVPGKHYTEKTRQDWNSKGLVAEKLDEVVQKVFKKVGL</sequence>
<reference evidence="1 2" key="2">
    <citation type="submission" date="2017-10" db="EMBL/GenBank/DDBJ databases">
        <authorList>
            <person name="Banno H."/>
            <person name="Chua N.-H."/>
        </authorList>
    </citation>
    <scope>NUCLEOTIDE SEQUENCE [LARGE SCALE GENOMIC DNA]</scope>
    <source>
        <strain evidence="1 2">JK626</strain>
    </source>
</reference>
<comment type="caution">
    <text evidence="1">The sequence shown here is derived from an EMBL/GenBank/DDBJ whole genome shotgun (WGS) entry which is preliminary data.</text>
</comment>
<dbReference type="RefSeq" id="WP_099391230.1">
    <property type="nucleotide sequence ID" value="NZ_PDYF01000007.1"/>
</dbReference>
<dbReference type="AlphaFoldDB" id="A0A2G3DYH3"/>
<dbReference type="Proteomes" id="UP000225889">
    <property type="component" value="Unassembled WGS sequence"/>
</dbReference>
<proteinExistence type="predicted"/>
<accession>A0A2G3DYH3</accession>
<organism evidence="1 2">
    <name type="scientific">Pseudobutyrivibrio ruminis</name>
    <dbReference type="NCBI Taxonomy" id="46206"/>
    <lineage>
        <taxon>Bacteria</taxon>
        <taxon>Bacillati</taxon>
        <taxon>Bacillota</taxon>
        <taxon>Clostridia</taxon>
        <taxon>Lachnospirales</taxon>
        <taxon>Lachnospiraceae</taxon>
        <taxon>Pseudobutyrivibrio</taxon>
    </lineage>
</organism>
<dbReference type="Pfam" id="PF04883">
    <property type="entry name" value="HK97-gp10_like"/>
    <property type="match status" value="1"/>
</dbReference>
<dbReference type="EMBL" id="PDYF01000007">
    <property type="protein sequence ID" value="PHU36011.1"/>
    <property type="molecule type" value="Genomic_DNA"/>
</dbReference>
<protein>
    <recommendedName>
        <fullName evidence="3">Phage protein, HK97 gp10 family</fullName>
    </recommendedName>
</protein>
<name>A0A2G3DYH3_9FIRM</name>
<evidence type="ECO:0000313" key="2">
    <source>
        <dbReference type="Proteomes" id="UP000225889"/>
    </source>
</evidence>
<dbReference type="InterPro" id="IPR010064">
    <property type="entry name" value="HK97-gp10_tail"/>
</dbReference>
<gene>
    <name evidence="1" type="ORF">CSX01_01900</name>
</gene>